<keyword evidence="2" id="KW-1185">Reference proteome</keyword>
<protein>
    <submittedName>
        <fullName evidence="1">Uncharacterized protein</fullName>
    </submittedName>
</protein>
<comment type="caution">
    <text evidence="1">The sequence shown here is derived from an EMBL/GenBank/DDBJ whole genome shotgun (WGS) entry which is preliminary data.</text>
</comment>
<name>A0AAD8Z741_9TELE</name>
<accession>A0AAD8Z741</accession>
<organism evidence="1 2">
    <name type="scientific">Electrophorus voltai</name>
    <dbReference type="NCBI Taxonomy" id="2609070"/>
    <lineage>
        <taxon>Eukaryota</taxon>
        <taxon>Metazoa</taxon>
        <taxon>Chordata</taxon>
        <taxon>Craniata</taxon>
        <taxon>Vertebrata</taxon>
        <taxon>Euteleostomi</taxon>
        <taxon>Actinopterygii</taxon>
        <taxon>Neopterygii</taxon>
        <taxon>Teleostei</taxon>
        <taxon>Ostariophysi</taxon>
        <taxon>Gymnotiformes</taxon>
        <taxon>Gymnotoidei</taxon>
        <taxon>Gymnotidae</taxon>
        <taxon>Electrophorus</taxon>
    </lineage>
</organism>
<dbReference type="Proteomes" id="UP001239994">
    <property type="component" value="Unassembled WGS sequence"/>
</dbReference>
<sequence>ETTNLTMNLDRKSNKFFMETMRTGQIHSQQWSVPMTPPQKELPEQGCFFLFHLARGHPSSRGCIMSSFLPGVGISAEKACLLERPLSAGTDEPFCFYHSPPREAPFLKVHLRRLLFAFAADTSQSETPYVGNGVADYRKGRETPIGSVKREWGSRLNMPRRVVQCVVSYACLNAKAP</sequence>
<evidence type="ECO:0000313" key="2">
    <source>
        <dbReference type="Proteomes" id="UP001239994"/>
    </source>
</evidence>
<evidence type="ECO:0000313" key="1">
    <source>
        <dbReference type="EMBL" id="KAK1794097.1"/>
    </source>
</evidence>
<reference evidence="1" key="1">
    <citation type="submission" date="2023-03" db="EMBL/GenBank/DDBJ databases">
        <title>Electrophorus voltai genome.</title>
        <authorList>
            <person name="Bian C."/>
        </authorList>
    </citation>
    <scope>NUCLEOTIDE SEQUENCE</scope>
    <source>
        <strain evidence="1">CB-2022</strain>
        <tissue evidence="1">Muscle</tissue>
    </source>
</reference>
<dbReference type="EMBL" id="JAROKS010000017">
    <property type="protein sequence ID" value="KAK1794097.1"/>
    <property type="molecule type" value="Genomic_DNA"/>
</dbReference>
<gene>
    <name evidence="1" type="ORF">P4O66_011006</name>
</gene>
<feature type="non-terminal residue" evidence="1">
    <location>
        <position position="1"/>
    </location>
</feature>
<proteinExistence type="predicted"/>
<dbReference type="AlphaFoldDB" id="A0AAD8Z741"/>